<evidence type="ECO:0000313" key="1">
    <source>
        <dbReference type="EMBL" id="AWL71136.1"/>
    </source>
</evidence>
<sequence>MSKFLRVLPQRDEIGVTLTNGDFVEISQTDSTTGESDTIRIHIEDIPVLMEALSSAIDYAKAPF</sequence>
<proteinExistence type="predicted"/>
<protein>
    <submittedName>
        <fullName evidence="1">Uncharacterized protein</fullName>
    </submittedName>
</protein>
<dbReference type="AlphaFoldDB" id="A0AB33G994"/>
<dbReference type="RefSeq" id="WP_047730596.1">
    <property type="nucleotide sequence ID" value="NZ_CP011642.1"/>
</dbReference>
<organism evidence="1 2">
    <name type="scientific">Serratia marcescens</name>
    <dbReference type="NCBI Taxonomy" id="615"/>
    <lineage>
        <taxon>Bacteria</taxon>
        <taxon>Pseudomonadati</taxon>
        <taxon>Pseudomonadota</taxon>
        <taxon>Gammaproteobacteria</taxon>
        <taxon>Enterobacterales</taxon>
        <taxon>Yersiniaceae</taxon>
        <taxon>Serratia</taxon>
    </lineage>
</organism>
<reference evidence="1 2" key="1">
    <citation type="submission" date="2018-05" db="EMBL/GenBank/DDBJ databases">
        <title>Klebsiella quasipneumonaiae provides a window into carbapenemase gene transfer, plasmid rearrangements and nosocomial acquisition from the hospital environment.</title>
        <authorList>
            <person name="Mathers A.J."/>
            <person name="Vegesana K."/>
            <person name="Stoesser N."/>
            <person name="Crook D."/>
            <person name="Vaughan A."/>
            <person name="Barry K."/>
            <person name="Parikh H."/>
            <person name="Sebra R."/>
            <person name="Kotay S."/>
            <person name="Walker A.S."/>
            <person name="Sheppard A.E."/>
        </authorList>
    </citation>
    <scope>NUCLEOTIDE SEQUENCE [LARGE SCALE GENOMIC DNA]</scope>
    <source>
        <strain evidence="1 2">CAV1761</strain>
    </source>
</reference>
<evidence type="ECO:0000313" key="2">
    <source>
        <dbReference type="Proteomes" id="UP000245399"/>
    </source>
</evidence>
<accession>A0AB33G994</accession>
<dbReference type="EMBL" id="CP029449">
    <property type="protein sequence ID" value="AWL71136.1"/>
    <property type="molecule type" value="Genomic_DNA"/>
</dbReference>
<dbReference type="Proteomes" id="UP000245399">
    <property type="component" value="Chromosome"/>
</dbReference>
<name>A0AB33G994_SERMA</name>
<gene>
    <name evidence="1" type="ORF">DKC05_27550</name>
</gene>